<dbReference type="Gene3D" id="1.10.1780.10">
    <property type="entry name" value="Clp, N-terminal domain"/>
    <property type="match status" value="1"/>
</dbReference>
<evidence type="ECO:0000313" key="2">
    <source>
        <dbReference type="EMBL" id="MFI2474994.1"/>
    </source>
</evidence>
<comment type="caution">
    <text evidence="2">The sequence shown here is derived from an EMBL/GenBank/DDBJ whole genome shotgun (WGS) entry which is preliminary data.</text>
</comment>
<name>A0ABW7X1K6_9NOCA</name>
<dbReference type="GO" id="GO:0006508">
    <property type="term" value="P:proteolysis"/>
    <property type="evidence" value="ECO:0007669"/>
    <property type="project" value="UniProtKB-KW"/>
</dbReference>
<dbReference type="EMBL" id="JBIRYO010000009">
    <property type="protein sequence ID" value="MFI2474994.1"/>
    <property type="molecule type" value="Genomic_DNA"/>
</dbReference>
<proteinExistence type="predicted"/>
<dbReference type="InterPro" id="IPR036628">
    <property type="entry name" value="Clp_N_dom_sf"/>
</dbReference>
<feature type="domain" description="Clp R" evidence="1">
    <location>
        <begin position="39"/>
        <end position="130"/>
    </location>
</feature>
<dbReference type="SUPFAM" id="SSF81923">
    <property type="entry name" value="Double Clp-N motif"/>
    <property type="match status" value="1"/>
</dbReference>
<evidence type="ECO:0000259" key="1">
    <source>
        <dbReference type="Pfam" id="PF02861"/>
    </source>
</evidence>
<dbReference type="Proteomes" id="UP001611415">
    <property type="component" value="Unassembled WGS sequence"/>
</dbReference>
<organism evidence="2 3">
    <name type="scientific">Nocardia xishanensis</name>
    <dbReference type="NCBI Taxonomy" id="238964"/>
    <lineage>
        <taxon>Bacteria</taxon>
        <taxon>Bacillati</taxon>
        <taxon>Actinomycetota</taxon>
        <taxon>Actinomycetes</taxon>
        <taxon>Mycobacteriales</taxon>
        <taxon>Nocardiaceae</taxon>
        <taxon>Nocardia</taxon>
    </lineage>
</organism>
<evidence type="ECO:0000313" key="3">
    <source>
        <dbReference type="Proteomes" id="UP001611415"/>
    </source>
</evidence>
<dbReference type="Pfam" id="PF02861">
    <property type="entry name" value="Clp_N"/>
    <property type="match status" value="1"/>
</dbReference>
<gene>
    <name evidence="2" type="ORF">ACH49W_16585</name>
</gene>
<dbReference type="RefSeq" id="WP_364826228.1">
    <property type="nucleotide sequence ID" value="NZ_JBFAYM010000020.1"/>
</dbReference>
<dbReference type="InterPro" id="IPR004176">
    <property type="entry name" value="Clp_R_N"/>
</dbReference>
<reference evidence="2 3" key="1">
    <citation type="submission" date="2024-10" db="EMBL/GenBank/DDBJ databases">
        <title>The Natural Products Discovery Center: Release of the First 8490 Sequenced Strains for Exploring Actinobacteria Biosynthetic Diversity.</title>
        <authorList>
            <person name="Kalkreuter E."/>
            <person name="Kautsar S.A."/>
            <person name="Yang D."/>
            <person name="Bader C.D."/>
            <person name="Teijaro C.N."/>
            <person name="Fluegel L."/>
            <person name="Davis C.M."/>
            <person name="Simpson J.R."/>
            <person name="Lauterbach L."/>
            <person name="Steele A.D."/>
            <person name="Gui C."/>
            <person name="Meng S."/>
            <person name="Li G."/>
            <person name="Viehrig K."/>
            <person name="Ye F."/>
            <person name="Su P."/>
            <person name="Kiefer A.F."/>
            <person name="Nichols A."/>
            <person name="Cepeda A.J."/>
            <person name="Yan W."/>
            <person name="Fan B."/>
            <person name="Jiang Y."/>
            <person name="Adhikari A."/>
            <person name="Zheng C.-J."/>
            <person name="Schuster L."/>
            <person name="Cowan T.M."/>
            <person name="Smanski M.J."/>
            <person name="Chevrette M.G."/>
            <person name="De Carvalho L.P.S."/>
            <person name="Shen B."/>
        </authorList>
    </citation>
    <scope>NUCLEOTIDE SEQUENCE [LARGE SCALE GENOMIC DNA]</scope>
    <source>
        <strain evidence="2 3">NPDC019275</strain>
    </source>
</reference>
<accession>A0ABW7X1K6</accession>
<protein>
    <submittedName>
        <fullName evidence="2">Clp protease N-terminal domain-containing protein</fullName>
    </submittedName>
</protein>
<sequence length="185" mass="19502">MTEGWPSSIGSFDDIFQRFFGSGMLSQPPVRRTDLGRLMTDDAELLIATARETARDWGNHEIAPEHLLFAATEAEPGRGSIAELGHGPDKVAEQMRDAGEPVEDADEPVTLGPAAERALRAAQRRAAEAGRLGPVVGRAEEIGLSRLLLDGKLGPGDAVRVDAGDSGSILGAIEHRGGQTVESGV</sequence>
<keyword evidence="3" id="KW-1185">Reference proteome</keyword>
<keyword evidence="2" id="KW-0378">Hydrolase</keyword>
<keyword evidence="2" id="KW-0645">Protease</keyword>
<dbReference type="GO" id="GO:0008233">
    <property type="term" value="F:peptidase activity"/>
    <property type="evidence" value="ECO:0007669"/>
    <property type="project" value="UniProtKB-KW"/>
</dbReference>